<dbReference type="Proteomes" id="UP001305002">
    <property type="component" value="Chromosome"/>
</dbReference>
<sequence length="366" mass="39901">MGHGGKGRAAAGPGSTGFRWLRSAGFPCFRGPYIYRYFRSGPYDHAMAMTGLDDRMTTAENYRRFAEREAAGRSPAYEALALAVASDPDVLGFLGTLPADRRQPNLLFAAARHMLRMVPDADSLRELAIVRAGELRATILSRRTQTNEPGRCATLLPALAAVDGPLALIEVGASAGLCLHLDRYSYDYGHTHLTGRDPQAPTLRCRAEGPHPELRMPEVAWAAGIDLNPLNPSDPGDRSWLECLVWPGQTTRRERLVSALATARRHPVPVHEGDLLEALPALVEQAPRDARVVVFHSAVLAYVGPQLRADFAGSTRELDVVWIANEAPGVVADIAPPRFETSPFVLTVDGAPAAFTHPHGDWIRWM</sequence>
<organism evidence="1 2">
    <name type="scientific">Streptomyces coeruleorubidus</name>
    <dbReference type="NCBI Taxonomy" id="116188"/>
    <lineage>
        <taxon>Bacteria</taxon>
        <taxon>Bacillati</taxon>
        <taxon>Actinomycetota</taxon>
        <taxon>Actinomycetes</taxon>
        <taxon>Kitasatosporales</taxon>
        <taxon>Streptomycetaceae</taxon>
        <taxon>Streptomyces</taxon>
    </lineage>
</organism>
<dbReference type="RefSeq" id="WP_317925903.1">
    <property type="nucleotide sequence ID" value="NZ_CP137524.1"/>
</dbReference>
<name>A0ABZ0KCN1_STRC4</name>
<keyword evidence="2" id="KW-1185">Reference proteome</keyword>
<proteinExistence type="predicted"/>
<evidence type="ECO:0000313" key="2">
    <source>
        <dbReference type="Proteomes" id="UP001305002"/>
    </source>
</evidence>
<reference evidence="1 2" key="2">
    <citation type="journal article" date="2024" name="Microb. Biotechnol.">
        <title>The involvement of multiple ABC transporters in daunorubicin efflux in Streptomyces coeruleorubidus.</title>
        <authorList>
            <person name="Dong J."/>
            <person name="Ning J."/>
            <person name="Tian Y."/>
            <person name="Li H."/>
            <person name="Chen H."/>
            <person name="Guan W."/>
        </authorList>
    </citation>
    <scope>NUCLEOTIDE SEQUENCE [LARGE SCALE GENOMIC DNA]</scope>
    <source>
        <strain evidence="1 2">CICC 11043</strain>
    </source>
</reference>
<dbReference type="Pfam" id="PF10094">
    <property type="entry name" value="DUF2332"/>
    <property type="match status" value="1"/>
</dbReference>
<dbReference type="EMBL" id="CP137524">
    <property type="protein sequence ID" value="WOT35401.1"/>
    <property type="molecule type" value="Genomic_DNA"/>
</dbReference>
<evidence type="ECO:0000313" key="1">
    <source>
        <dbReference type="EMBL" id="WOT35401.1"/>
    </source>
</evidence>
<reference evidence="1 2" key="1">
    <citation type="journal article" date="2021" name="J. Microbiol. Biotechnol.">
        <title>An Efficient Markerless Deletion System Suitable for the Industrial Strains of Streptomyces.</title>
        <authorList>
            <person name="Dong J."/>
            <person name="Wei J."/>
            <person name="Li H."/>
            <person name="Zhao S."/>
            <person name="Guan W."/>
        </authorList>
    </citation>
    <scope>NUCLEOTIDE SEQUENCE [LARGE SCALE GENOMIC DNA]</scope>
    <source>
        <strain evidence="1 2">CICC 11043</strain>
    </source>
</reference>
<protein>
    <submittedName>
        <fullName evidence="1">DUF2332 domain-containing protein</fullName>
    </submittedName>
</protein>
<gene>
    <name evidence="1" type="ORF">R5U08_15240</name>
</gene>
<dbReference type="InterPro" id="IPR011200">
    <property type="entry name" value="UCP012608"/>
</dbReference>
<accession>A0ABZ0KCN1</accession>